<organism evidence="7 8">
    <name type="scientific">Syntrophaceticus schinkii</name>
    <dbReference type="NCBI Taxonomy" id="499207"/>
    <lineage>
        <taxon>Bacteria</taxon>
        <taxon>Bacillati</taxon>
        <taxon>Bacillota</taxon>
        <taxon>Clostridia</taxon>
        <taxon>Thermoanaerobacterales</taxon>
        <taxon>Thermoanaerobacterales Family III. Incertae Sedis</taxon>
        <taxon>Syntrophaceticus</taxon>
    </lineage>
</organism>
<dbReference type="InterPro" id="IPR000055">
    <property type="entry name" value="Restrct_endonuc_typeI_TRD"/>
</dbReference>
<dbReference type="GO" id="GO:0009307">
    <property type="term" value="P:DNA restriction-modification system"/>
    <property type="evidence" value="ECO:0007669"/>
    <property type="project" value="UniProtKB-KW"/>
</dbReference>
<dbReference type="GO" id="GO:0003677">
    <property type="term" value="F:DNA binding"/>
    <property type="evidence" value="ECO:0007669"/>
    <property type="project" value="UniProtKB-KW"/>
</dbReference>
<comment type="similarity">
    <text evidence="1">Belongs to the type-I restriction system S methylase family.</text>
</comment>
<dbReference type="AlphaFoldDB" id="A0A0B7MGG3"/>
<reference evidence="8" key="1">
    <citation type="submission" date="2015-01" db="EMBL/GenBank/DDBJ databases">
        <authorList>
            <person name="Manzoor Shahid"/>
            <person name="Zubair Saima"/>
        </authorList>
    </citation>
    <scope>NUCLEOTIDE SEQUENCE [LARGE SCALE GENOMIC DNA]</scope>
    <source>
        <strain evidence="8">Sp3</strain>
    </source>
</reference>
<dbReference type="REBASE" id="132394">
    <property type="entry name" value="S2.SscSp3ORF390010P"/>
</dbReference>
<evidence type="ECO:0000256" key="1">
    <source>
        <dbReference type="ARBA" id="ARBA00010923"/>
    </source>
</evidence>
<protein>
    <recommendedName>
        <fullName evidence="6">Type I restriction modification DNA specificity domain-containing protein</fullName>
    </recommendedName>
</protein>
<proteinExistence type="inferred from homology"/>
<dbReference type="Proteomes" id="UP000046155">
    <property type="component" value="Unassembled WGS sequence"/>
</dbReference>
<dbReference type="PANTHER" id="PTHR43140:SF1">
    <property type="entry name" value="TYPE I RESTRICTION ENZYME ECOKI SPECIFICITY SUBUNIT"/>
    <property type="match status" value="1"/>
</dbReference>
<evidence type="ECO:0000259" key="6">
    <source>
        <dbReference type="Pfam" id="PF01420"/>
    </source>
</evidence>
<evidence type="ECO:0000256" key="3">
    <source>
        <dbReference type="ARBA" id="ARBA00023125"/>
    </source>
</evidence>
<sequence length="295" mass="33537">MVGMAYPAINESKFFNGLIPLPPTNEQKRIAEKVDELFAIIEKLDNNKDELLKTIENTRNMILQSAIQGKLVPQDPTDEPASILLGKIKEEKEKLIKEKKIRKSKPLPPITKDEIPFEIPEGWEWVKLGEIGDSIIGLTYKPSDITKNGVPVLRANNIKDGAINYENLVRVNIKIKNDLILKDGDLLICARSGSKHLVGKSALVKNTKEMFTFGAFMTVYKSNFNEFVYHFLNSNVFRFQLGESNTTTVNQLTQKMLRNILIPFPPFADQKRIVEKVDELMSLCDELEKYIVVSK</sequence>
<keyword evidence="3" id="KW-0238">DNA-binding</keyword>
<evidence type="ECO:0000313" key="8">
    <source>
        <dbReference type="Proteomes" id="UP000046155"/>
    </source>
</evidence>
<keyword evidence="2" id="KW-0680">Restriction system</keyword>
<dbReference type="InterPro" id="IPR051212">
    <property type="entry name" value="Type-I_RE_S_subunit"/>
</dbReference>
<feature type="domain" description="Type I restriction modification DNA specificity" evidence="6">
    <location>
        <begin position="120"/>
        <end position="289"/>
    </location>
</feature>
<accession>A0A0B7MGG3</accession>
<dbReference type="Pfam" id="PF01420">
    <property type="entry name" value="Methylase_S"/>
    <property type="match status" value="1"/>
</dbReference>
<evidence type="ECO:0000256" key="5">
    <source>
        <dbReference type="SAM" id="Coils"/>
    </source>
</evidence>
<keyword evidence="5" id="KW-0175">Coiled coil</keyword>
<evidence type="ECO:0000256" key="2">
    <source>
        <dbReference type="ARBA" id="ARBA00022747"/>
    </source>
</evidence>
<name>A0A0B7MGG3_9FIRM</name>
<dbReference type="InterPro" id="IPR044946">
    <property type="entry name" value="Restrct_endonuc_typeI_TRD_sf"/>
</dbReference>
<feature type="coiled-coil region" evidence="5">
    <location>
        <begin position="34"/>
        <end position="61"/>
    </location>
</feature>
<dbReference type="CDD" id="cd17265">
    <property type="entry name" value="RMtype1_S_Eco4255III-TRD2-CR2_like"/>
    <property type="match status" value="1"/>
</dbReference>
<keyword evidence="8" id="KW-1185">Reference proteome</keyword>
<dbReference type="PANTHER" id="PTHR43140">
    <property type="entry name" value="TYPE-1 RESTRICTION ENZYME ECOKI SPECIFICITY PROTEIN"/>
    <property type="match status" value="1"/>
</dbReference>
<comment type="subunit">
    <text evidence="4">The methyltransferase is composed of M and S polypeptides.</text>
</comment>
<evidence type="ECO:0000313" key="7">
    <source>
        <dbReference type="EMBL" id="CEO89170.1"/>
    </source>
</evidence>
<dbReference type="EMBL" id="CDRZ01000235">
    <property type="protein sequence ID" value="CEO89170.1"/>
    <property type="molecule type" value="Genomic_DNA"/>
</dbReference>
<dbReference type="SUPFAM" id="SSF116734">
    <property type="entry name" value="DNA methylase specificity domain"/>
    <property type="match status" value="2"/>
</dbReference>
<dbReference type="Gene3D" id="3.90.220.20">
    <property type="entry name" value="DNA methylase specificity domains"/>
    <property type="match status" value="2"/>
</dbReference>
<gene>
    <name evidence="7" type="ORF">SSCH_390013</name>
</gene>
<evidence type="ECO:0000256" key="4">
    <source>
        <dbReference type="ARBA" id="ARBA00038652"/>
    </source>
</evidence>